<keyword evidence="1" id="KW-0547">Nucleotide-binding</keyword>
<name>A0AAV4WNF3_CAEEX</name>
<evidence type="ECO:0000313" key="5">
    <source>
        <dbReference type="EMBL" id="GIY83843.1"/>
    </source>
</evidence>
<reference evidence="5 6" key="1">
    <citation type="submission" date="2021-06" db="EMBL/GenBank/DDBJ databases">
        <title>Caerostris extrusa draft genome.</title>
        <authorList>
            <person name="Kono N."/>
            <person name="Arakawa K."/>
        </authorList>
    </citation>
    <scope>NUCLEOTIDE SEQUENCE [LARGE SCALE GENOMIC DNA]</scope>
</reference>
<keyword evidence="3" id="KW-0238">DNA-binding</keyword>
<gene>
    <name evidence="5" type="ORF">CEXT_326582</name>
</gene>
<dbReference type="InterPro" id="IPR027417">
    <property type="entry name" value="P-loop_NTPase"/>
</dbReference>
<keyword evidence="2" id="KW-0067">ATP-binding</keyword>
<evidence type="ECO:0000256" key="1">
    <source>
        <dbReference type="ARBA" id="ARBA00022741"/>
    </source>
</evidence>
<evidence type="ECO:0000313" key="6">
    <source>
        <dbReference type="Proteomes" id="UP001054945"/>
    </source>
</evidence>
<dbReference type="GO" id="GO:0030983">
    <property type="term" value="F:mismatched DNA binding"/>
    <property type="evidence" value="ECO:0007669"/>
    <property type="project" value="InterPro"/>
</dbReference>
<dbReference type="Pfam" id="PF00488">
    <property type="entry name" value="MutS_V"/>
    <property type="match status" value="1"/>
</dbReference>
<dbReference type="EMBL" id="BPLR01016435">
    <property type="protein sequence ID" value="GIY83843.1"/>
    <property type="molecule type" value="Genomic_DNA"/>
</dbReference>
<dbReference type="Gene3D" id="3.40.50.300">
    <property type="entry name" value="P-loop containing nucleotide triphosphate hydrolases"/>
    <property type="match status" value="1"/>
</dbReference>
<feature type="domain" description="DNA mismatch repair proteins mutS family" evidence="4">
    <location>
        <begin position="13"/>
        <end position="54"/>
    </location>
</feature>
<dbReference type="InterPro" id="IPR000432">
    <property type="entry name" value="DNA_mismatch_repair_MutS_C"/>
</dbReference>
<dbReference type="Proteomes" id="UP001054945">
    <property type="component" value="Unassembled WGS sequence"/>
</dbReference>
<keyword evidence="6" id="KW-1185">Reference proteome</keyword>
<accession>A0AAV4WNF3</accession>
<dbReference type="GO" id="GO:0006298">
    <property type="term" value="P:mismatch repair"/>
    <property type="evidence" value="ECO:0007669"/>
    <property type="project" value="InterPro"/>
</dbReference>
<evidence type="ECO:0000256" key="2">
    <source>
        <dbReference type="ARBA" id="ARBA00022840"/>
    </source>
</evidence>
<organism evidence="5 6">
    <name type="scientific">Caerostris extrusa</name>
    <name type="common">Bark spider</name>
    <name type="synonym">Caerostris bankana</name>
    <dbReference type="NCBI Taxonomy" id="172846"/>
    <lineage>
        <taxon>Eukaryota</taxon>
        <taxon>Metazoa</taxon>
        <taxon>Ecdysozoa</taxon>
        <taxon>Arthropoda</taxon>
        <taxon>Chelicerata</taxon>
        <taxon>Arachnida</taxon>
        <taxon>Araneae</taxon>
        <taxon>Araneomorphae</taxon>
        <taxon>Entelegynae</taxon>
        <taxon>Araneoidea</taxon>
        <taxon>Araneidae</taxon>
        <taxon>Caerostris</taxon>
    </lineage>
</organism>
<sequence length="79" mass="8867">MGYILKDSTDDSDIENVTFLYNVVPGVSKRSYGINVAALAGISKEILLEAQKVSLIVELQRKIESYNPRMLLWNIPLVL</sequence>
<evidence type="ECO:0000256" key="3">
    <source>
        <dbReference type="ARBA" id="ARBA00023125"/>
    </source>
</evidence>
<comment type="caution">
    <text evidence="5">The sequence shown here is derived from an EMBL/GenBank/DDBJ whole genome shotgun (WGS) entry which is preliminary data.</text>
</comment>
<dbReference type="GO" id="GO:0005524">
    <property type="term" value="F:ATP binding"/>
    <property type="evidence" value="ECO:0007669"/>
    <property type="project" value="UniProtKB-KW"/>
</dbReference>
<evidence type="ECO:0000259" key="4">
    <source>
        <dbReference type="Pfam" id="PF00488"/>
    </source>
</evidence>
<dbReference type="AlphaFoldDB" id="A0AAV4WNF3"/>
<protein>
    <recommendedName>
        <fullName evidence="4">DNA mismatch repair proteins mutS family domain-containing protein</fullName>
    </recommendedName>
</protein>
<proteinExistence type="predicted"/>